<dbReference type="InParanoid" id="T0QQE1"/>
<evidence type="ECO:0000259" key="1">
    <source>
        <dbReference type="Pfam" id="PF00561"/>
    </source>
</evidence>
<dbReference type="OrthoDB" id="19657at2759"/>
<dbReference type="STRING" id="1156394.T0QQE1"/>
<dbReference type="Pfam" id="PF00561">
    <property type="entry name" value="Abhydrolase_1"/>
    <property type="match status" value="1"/>
</dbReference>
<reference evidence="2 3" key="1">
    <citation type="submission" date="2012-04" db="EMBL/GenBank/DDBJ databases">
        <title>The Genome Sequence of Saprolegnia declina VS20.</title>
        <authorList>
            <consortium name="The Broad Institute Genome Sequencing Platform"/>
            <person name="Russ C."/>
            <person name="Nusbaum C."/>
            <person name="Tyler B."/>
            <person name="van West P."/>
            <person name="Dieguez-Uribeondo J."/>
            <person name="de Bruijn I."/>
            <person name="Tripathy S."/>
            <person name="Jiang R."/>
            <person name="Young S.K."/>
            <person name="Zeng Q."/>
            <person name="Gargeya S."/>
            <person name="Fitzgerald M."/>
            <person name="Haas B."/>
            <person name="Abouelleil A."/>
            <person name="Alvarado L."/>
            <person name="Arachchi H.M."/>
            <person name="Berlin A."/>
            <person name="Chapman S.B."/>
            <person name="Goldberg J."/>
            <person name="Griggs A."/>
            <person name="Gujja S."/>
            <person name="Hansen M."/>
            <person name="Howarth C."/>
            <person name="Imamovic A."/>
            <person name="Larimer J."/>
            <person name="McCowen C."/>
            <person name="Montmayeur A."/>
            <person name="Murphy C."/>
            <person name="Neiman D."/>
            <person name="Pearson M."/>
            <person name="Priest M."/>
            <person name="Roberts A."/>
            <person name="Saif S."/>
            <person name="Shea T."/>
            <person name="Sisk P."/>
            <person name="Sykes S."/>
            <person name="Wortman J."/>
            <person name="Nusbaum C."/>
            <person name="Birren B."/>
        </authorList>
    </citation>
    <scope>NUCLEOTIDE SEQUENCE [LARGE SCALE GENOMIC DNA]</scope>
    <source>
        <strain evidence="2 3">VS20</strain>
    </source>
</reference>
<organism evidence="2 3">
    <name type="scientific">Saprolegnia diclina (strain VS20)</name>
    <dbReference type="NCBI Taxonomy" id="1156394"/>
    <lineage>
        <taxon>Eukaryota</taxon>
        <taxon>Sar</taxon>
        <taxon>Stramenopiles</taxon>
        <taxon>Oomycota</taxon>
        <taxon>Saprolegniomycetes</taxon>
        <taxon>Saprolegniales</taxon>
        <taxon>Saprolegniaceae</taxon>
        <taxon>Saprolegnia</taxon>
    </lineage>
</organism>
<dbReference type="RefSeq" id="XP_008610211.1">
    <property type="nucleotide sequence ID" value="XM_008611989.1"/>
</dbReference>
<sequence>MTSPLRDADVVMAEDGSCSRSLHFAALKMLDDVAVYSQATVKALFQDIRHVDLPNGLHMEYAVHGAGDDAPHKILLLMGLMGEKETWTPLLATLLDQSTHHHAQYQIVTLDNRGVGGSDKPFVRYTTALLADDARLLLEHLGWTRVHVVGVSMGGMVAQELAYAAPHLVRSLALIVSSPGHTTGAFPGIAQFATYLTMAKFGFARTMHDIVDTMMSTLYPKHYLAQTTSDGRTVHAMLHQYHLELLDGVTFNLAGVQGQHAAVFGHNMSPARLEAVRAHGFPMLIVGAAHDWILHPKNADYLFLHLEGPHTRKVFFESSGHCVQNQMRREVAAALHDHFAVEPTAP</sequence>
<evidence type="ECO:0000313" key="3">
    <source>
        <dbReference type="Proteomes" id="UP000030762"/>
    </source>
</evidence>
<protein>
    <recommendedName>
        <fullName evidence="1">AB hydrolase-1 domain-containing protein</fullName>
    </recommendedName>
</protein>
<dbReference type="InterPro" id="IPR000073">
    <property type="entry name" value="AB_hydrolase_1"/>
</dbReference>
<dbReference type="GeneID" id="19946949"/>
<name>T0QQE1_SAPDV</name>
<dbReference type="VEuPathDB" id="FungiDB:SDRG_06222"/>
<dbReference type="AlphaFoldDB" id="T0QQE1"/>
<dbReference type="eggNOG" id="KOG4178">
    <property type="taxonomic scope" value="Eukaryota"/>
</dbReference>
<dbReference type="PANTHER" id="PTHR43433">
    <property type="entry name" value="HYDROLASE, ALPHA/BETA FOLD FAMILY PROTEIN"/>
    <property type="match status" value="1"/>
</dbReference>
<evidence type="ECO:0000313" key="2">
    <source>
        <dbReference type="EMBL" id="EQC36105.1"/>
    </source>
</evidence>
<dbReference type="Proteomes" id="UP000030762">
    <property type="component" value="Unassembled WGS sequence"/>
</dbReference>
<dbReference type="Gene3D" id="3.40.50.1820">
    <property type="entry name" value="alpha/beta hydrolase"/>
    <property type="match status" value="1"/>
</dbReference>
<proteinExistence type="predicted"/>
<gene>
    <name evidence="2" type="ORF">SDRG_06222</name>
</gene>
<keyword evidence="3" id="KW-1185">Reference proteome</keyword>
<accession>T0QQE1</accession>
<dbReference type="PANTHER" id="PTHR43433:SF5">
    <property type="entry name" value="AB HYDROLASE-1 DOMAIN-CONTAINING PROTEIN"/>
    <property type="match status" value="1"/>
</dbReference>
<dbReference type="OMA" id="GFARTMH"/>
<dbReference type="PRINTS" id="PR00111">
    <property type="entry name" value="ABHYDROLASE"/>
</dbReference>
<dbReference type="EMBL" id="JH767148">
    <property type="protein sequence ID" value="EQC36105.1"/>
    <property type="molecule type" value="Genomic_DNA"/>
</dbReference>
<dbReference type="SUPFAM" id="SSF53474">
    <property type="entry name" value="alpha/beta-Hydrolases"/>
    <property type="match status" value="1"/>
</dbReference>
<dbReference type="InterPro" id="IPR029058">
    <property type="entry name" value="AB_hydrolase_fold"/>
</dbReference>
<feature type="domain" description="AB hydrolase-1" evidence="1">
    <location>
        <begin position="74"/>
        <end position="324"/>
    </location>
</feature>
<dbReference type="InterPro" id="IPR050471">
    <property type="entry name" value="AB_hydrolase"/>
</dbReference>